<evidence type="ECO:0000259" key="1">
    <source>
        <dbReference type="Pfam" id="PF13099"/>
    </source>
</evidence>
<dbReference type="Proteomes" id="UP000616346">
    <property type="component" value="Unassembled WGS sequence"/>
</dbReference>
<organism evidence="2 3">
    <name type="scientific">Phocaeicola faecium</name>
    <dbReference type="NCBI Taxonomy" id="2762213"/>
    <lineage>
        <taxon>Bacteria</taxon>
        <taxon>Pseudomonadati</taxon>
        <taxon>Bacteroidota</taxon>
        <taxon>Bacteroidia</taxon>
        <taxon>Bacteroidales</taxon>
        <taxon>Bacteroidaceae</taxon>
        <taxon>Phocaeicola</taxon>
    </lineage>
</organism>
<keyword evidence="3" id="KW-1185">Reference proteome</keyword>
<reference evidence="2 3" key="1">
    <citation type="submission" date="2020-08" db="EMBL/GenBank/DDBJ databases">
        <title>A Genomic Blueprint of the Chicken Gut Microbiome.</title>
        <authorList>
            <person name="Gilroy R."/>
            <person name="Ravi A."/>
            <person name="Getino M."/>
            <person name="Pursley I."/>
            <person name="Horton D.L."/>
            <person name="Alikhan N.-F."/>
            <person name="Baker D."/>
            <person name="Gharbi K."/>
            <person name="Hall N."/>
            <person name="Watson M."/>
            <person name="Adriaenssens E.M."/>
            <person name="Foster-Nyarko E."/>
            <person name="Jarju S."/>
            <person name="Secka A."/>
            <person name="Antonio M."/>
            <person name="Oren A."/>
            <person name="Chaudhuri R."/>
            <person name="La Ragione R.M."/>
            <person name="Hildebrand F."/>
            <person name="Pallen M.J."/>
        </authorList>
    </citation>
    <scope>NUCLEOTIDE SEQUENCE [LARGE SCALE GENOMIC DNA]</scope>
    <source>
        <strain evidence="2 3">Sa1YUN3</strain>
    </source>
</reference>
<protein>
    <submittedName>
        <fullName evidence="2">DUF3944 domain-containing protein</fullName>
    </submittedName>
</protein>
<name>A0ABR8V760_9BACT</name>
<feature type="domain" description="DUF3944" evidence="1">
    <location>
        <begin position="3"/>
        <end position="34"/>
    </location>
</feature>
<comment type="caution">
    <text evidence="2">The sequence shown here is derived from an EMBL/GenBank/DDBJ whole genome shotgun (WGS) entry which is preliminary data.</text>
</comment>
<proteinExistence type="predicted"/>
<dbReference type="InterPro" id="IPR025217">
    <property type="entry name" value="DUF3944"/>
</dbReference>
<evidence type="ECO:0000313" key="2">
    <source>
        <dbReference type="EMBL" id="MBD8000614.1"/>
    </source>
</evidence>
<dbReference type="Pfam" id="PF13099">
    <property type="entry name" value="DUF3944"/>
    <property type="match status" value="1"/>
</dbReference>
<accession>A0ABR8V760</accession>
<dbReference type="EMBL" id="JACSPQ010000001">
    <property type="protein sequence ID" value="MBD8000614.1"/>
    <property type="molecule type" value="Genomic_DNA"/>
</dbReference>
<dbReference type="RefSeq" id="WP_191709153.1">
    <property type="nucleotide sequence ID" value="NZ_JACSPQ010000001.1"/>
</dbReference>
<sequence>MADKDLDFLYQCSNEQLKLLADFMLYDKDGKLRWAEEISSTQAFKLK</sequence>
<evidence type="ECO:0000313" key="3">
    <source>
        <dbReference type="Proteomes" id="UP000616346"/>
    </source>
</evidence>
<gene>
    <name evidence="2" type="ORF">H9626_00005</name>
</gene>